<protein>
    <submittedName>
        <fullName evidence="1">Uncharacterized protein</fullName>
    </submittedName>
</protein>
<evidence type="ECO:0000313" key="1">
    <source>
        <dbReference type="EMBL" id="KAI3803763.1"/>
    </source>
</evidence>
<accession>A0ACB9I855</accession>
<keyword evidence="2" id="KW-1185">Reference proteome</keyword>
<name>A0ACB9I855_9ASTR</name>
<sequence length="368" mass="42094">MKTLIQNISSEKGKNKMVDFSDFTSNDGEKAMEIDDDRSSVTKVGTFKVLSFLRKVFKDELGDHRDFDNRKHMLLELTVRAAFLESGFVEIGPVSKSVNRHSNLNVQRSWYLPTFYYTLPKIITSGKTKIETVKIKFQSVGNYCRIYGCLVDGTTVHSVVLDKARLVLFSTVVWANWEQVVIVMKATNQVTDIQPKKEVLNFWKQIKDEIVLPLLIDLSEKVGLEPPPCFMQLPTDLKLKILESVSGVDMARVSCVSSKLRCLVLNDKLWKHKFFEEFGAFGTCENEKRTYRLLFSLAWKIREDWRKRPPSGDPMFDRMFHWISVPAIDMISLVVPGVLIPGSSRAVCSNDSDSSEVQHRSMHGHYKA</sequence>
<organism evidence="1 2">
    <name type="scientific">Smallanthus sonchifolius</name>
    <dbReference type="NCBI Taxonomy" id="185202"/>
    <lineage>
        <taxon>Eukaryota</taxon>
        <taxon>Viridiplantae</taxon>
        <taxon>Streptophyta</taxon>
        <taxon>Embryophyta</taxon>
        <taxon>Tracheophyta</taxon>
        <taxon>Spermatophyta</taxon>
        <taxon>Magnoliopsida</taxon>
        <taxon>eudicotyledons</taxon>
        <taxon>Gunneridae</taxon>
        <taxon>Pentapetalae</taxon>
        <taxon>asterids</taxon>
        <taxon>campanulids</taxon>
        <taxon>Asterales</taxon>
        <taxon>Asteraceae</taxon>
        <taxon>Asteroideae</taxon>
        <taxon>Heliantheae alliance</taxon>
        <taxon>Millerieae</taxon>
        <taxon>Smallanthus</taxon>
    </lineage>
</organism>
<dbReference type="EMBL" id="CM042027">
    <property type="protein sequence ID" value="KAI3803763.1"/>
    <property type="molecule type" value="Genomic_DNA"/>
</dbReference>
<proteinExistence type="predicted"/>
<evidence type="ECO:0000313" key="2">
    <source>
        <dbReference type="Proteomes" id="UP001056120"/>
    </source>
</evidence>
<reference evidence="2" key="1">
    <citation type="journal article" date="2022" name="Mol. Ecol. Resour.">
        <title>The genomes of chicory, endive, great burdock and yacon provide insights into Asteraceae palaeo-polyploidization history and plant inulin production.</title>
        <authorList>
            <person name="Fan W."/>
            <person name="Wang S."/>
            <person name="Wang H."/>
            <person name="Wang A."/>
            <person name="Jiang F."/>
            <person name="Liu H."/>
            <person name="Zhao H."/>
            <person name="Xu D."/>
            <person name="Zhang Y."/>
        </authorList>
    </citation>
    <scope>NUCLEOTIDE SEQUENCE [LARGE SCALE GENOMIC DNA]</scope>
    <source>
        <strain evidence="2">cv. Yunnan</strain>
    </source>
</reference>
<reference evidence="1 2" key="2">
    <citation type="journal article" date="2022" name="Mol. Ecol. Resour.">
        <title>The genomes of chicory, endive, great burdock and yacon provide insights into Asteraceae paleo-polyploidization history and plant inulin production.</title>
        <authorList>
            <person name="Fan W."/>
            <person name="Wang S."/>
            <person name="Wang H."/>
            <person name="Wang A."/>
            <person name="Jiang F."/>
            <person name="Liu H."/>
            <person name="Zhao H."/>
            <person name="Xu D."/>
            <person name="Zhang Y."/>
        </authorList>
    </citation>
    <scope>NUCLEOTIDE SEQUENCE [LARGE SCALE GENOMIC DNA]</scope>
    <source>
        <strain evidence="2">cv. Yunnan</strain>
        <tissue evidence="1">Leaves</tissue>
    </source>
</reference>
<comment type="caution">
    <text evidence="1">The sequence shown here is derived from an EMBL/GenBank/DDBJ whole genome shotgun (WGS) entry which is preliminary data.</text>
</comment>
<dbReference type="Proteomes" id="UP001056120">
    <property type="component" value="Linkage Group LG10"/>
</dbReference>
<gene>
    <name evidence="1" type="ORF">L1987_31925</name>
</gene>